<dbReference type="EMBL" id="JACBAF010002049">
    <property type="protein sequence ID" value="KAF7169197.1"/>
    <property type="molecule type" value="Genomic_DNA"/>
</dbReference>
<dbReference type="EMBL" id="JACBAD010002039">
    <property type="protein sequence ID" value="KAF7121784.1"/>
    <property type="molecule type" value="Genomic_DNA"/>
</dbReference>
<dbReference type="AlphaFoldDB" id="A0A8H6UFG1"/>
<reference evidence="1" key="1">
    <citation type="submission" date="2020-06" db="EMBL/GenBank/DDBJ databases">
        <title>Draft genome sequences of strains closely related to Aspergillus parafelis and Aspergillus hiratsukae.</title>
        <authorList>
            <person name="Dos Santos R.A.C."/>
            <person name="Rivero-Menendez O."/>
            <person name="Steenwyk J.L."/>
            <person name="Mead M.E."/>
            <person name="Goldman G.H."/>
            <person name="Alastruey-Izquierdo A."/>
            <person name="Rokas A."/>
        </authorList>
    </citation>
    <scope>NUCLEOTIDE SEQUENCE</scope>
    <source>
        <strain evidence="1">CNM-CM5793</strain>
        <strain evidence="2">CNM-CM6106</strain>
    </source>
</reference>
<gene>
    <name evidence="1" type="ORF">CNMCM5793_009337</name>
    <name evidence="2" type="ORF">CNMCM6106_004146</name>
</gene>
<keyword evidence="3" id="KW-1185">Reference proteome</keyword>
<name>A0A8H6UFG1_9EURO</name>
<evidence type="ECO:0000313" key="3">
    <source>
        <dbReference type="Proteomes" id="UP000630445"/>
    </source>
</evidence>
<dbReference type="OrthoDB" id="4476837at2759"/>
<sequence>MPSLVKSAGMNPLTCLKCMVLDICIFIWRWQLRTTTGQEHDQVVQAWLGGISSWDPEATEPALAVYLWFASDPESYTPDTFLSNFRLKWHRCWDYYGWHWPAQRPPSHYFSEPYTLDPKIYSKLEKSEEKGRSQRDQSKYLLERCRIVLLPYLEAAVGRYEKARTVSGKYELRWGTYKVTDMHHPFAMETRRLIAKSANTITFTNAEGKRRDLLAVVVANEKKGDAYNPCLAYMGIIWKIDNKSNLLKTEVYSLDEDFGFFLEYLHDILAEAALQCEE</sequence>
<comment type="caution">
    <text evidence="1">The sequence shown here is derived from an EMBL/GenBank/DDBJ whole genome shotgun (WGS) entry which is preliminary data.</text>
</comment>
<protein>
    <submittedName>
        <fullName evidence="1">Uncharacterized protein</fullName>
    </submittedName>
</protein>
<organism evidence="1 3">
    <name type="scientific">Aspergillus hiratsukae</name>
    <dbReference type="NCBI Taxonomy" id="1194566"/>
    <lineage>
        <taxon>Eukaryota</taxon>
        <taxon>Fungi</taxon>
        <taxon>Dikarya</taxon>
        <taxon>Ascomycota</taxon>
        <taxon>Pezizomycotina</taxon>
        <taxon>Eurotiomycetes</taxon>
        <taxon>Eurotiomycetidae</taxon>
        <taxon>Eurotiales</taxon>
        <taxon>Aspergillaceae</taxon>
        <taxon>Aspergillus</taxon>
        <taxon>Aspergillus subgen. Fumigati</taxon>
    </lineage>
</organism>
<evidence type="ECO:0000313" key="1">
    <source>
        <dbReference type="EMBL" id="KAF7121784.1"/>
    </source>
</evidence>
<accession>A0A8H6UFG1</accession>
<proteinExistence type="predicted"/>
<dbReference type="Proteomes" id="UP000662466">
    <property type="component" value="Unassembled WGS sequence"/>
</dbReference>
<dbReference type="Proteomes" id="UP000630445">
    <property type="component" value="Unassembled WGS sequence"/>
</dbReference>
<evidence type="ECO:0000313" key="2">
    <source>
        <dbReference type="EMBL" id="KAF7169197.1"/>
    </source>
</evidence>